<evidence type="ECO:0000313" key="1">
    <source>
        <dbReference type="EMBL" id="MET2830894.1"/>
    </source>
</evidence>
<organism evidence="1 2">
    <name type="scientific">Mesorhizobium shangrilense</name>
    <dbReference type="NCBI Taxonomy" id="460060"/>
    <lineage>
        <taxon>Bacteria</taxon>
        <taxon>Pseudomonadati</taxon>
        <taxon>Pseudomonadota</taxon>
        <taxon>Alphaproteobacteria</taxon>
        <taxon>Hyphomicrobiales</taxon>
        <taxon>Phyllobacteriaceae</taxon>
        <taxon>Mesorhizobium</taxon>
    </lineage>
</organism>
<dbReference type="RefSeq" id="WP_354462962.1">
    <property type="nucleotide sequence ID" value="NZ_JBEWSZ010000002.1"/>
</dbReference>
<sequence length="264" mass="29548">MFTLAGLGHRRRTMELRLKIEDAKPAELARGIAAAEAVFARAGITALQGAEGLFALEGWDIKGFPEDDKPTEDEDRAATVWLEADEAAAAACCAGWPEDNVPHHQVMELINVPRTKLQAEAVPDTWPERKQLYSDVVKRLEITTGPDRQIDFDIAFVLGWVAERPTLDRVEPLSEEGDRIPFFTSDLAQVEEMARKALKDWTIEIDRDPCDAHVFDPTASDDDDELRMAAWRDFDGSLYMQKPPANPAIALTLAMMRGQSMHFE</sequence>
<name>A0ABV2DLR8_9HYPH</name>
<dbReference type="Proteomes" id="UP001548832">
    <property type="component" value="Unassembled WGS sequence"/>
</dbReference>
<comment type="caution">
    <text evidence="1">The sequence shown here is derived from an EMBL/GenBank/DDBJ whole genome shotgun (WGS) entry which is preliminary data.</text>
</comment>
<keyword evidence="2" id="KW-1185">Reference proteome</keyword>
<reference evidence="1 2" key="1">
    <citation type="submission" date="2024-06" db="EMBL/GenBank/DDBJ databases">
        <authorList>
            <person name="Kim D.-U."/>
        </authorList>
    </citation>
    <scope>NUCLEOTIDE SEQUENCE [LARGE SCALE GENOMIC DNA]</scope>
    <source>
        <strain evidence="1 2">KACC15460</strain>
    </source>
</reference>
<gene>
    <name evidence="1" type="ORF">ABVQ20_28295</name>
</gene>
<protein>
    <submittedName>
        <fullName evidence="1">Uncharacterized protein</fullName>
    </submittedName>
</protein>
<accession>A0ABV2DLR8</accession>
<dbReference type="EMBL" id="JBEWSZ010000002">
    <property type="protein sequence ID" value="MET2830894.1"/>
    <property type="molecule type" value="Genomic_DNA"/>
</dbReference>
<proteinExistence type="predicted"/>
<evidence type="ECO:0000313" key="2">
    <source>
        <dbReference type="Proteomes" id="UP001548832"/>
    </source>
</evidence>